<organism evidence="10 11">
    <name type="scientific">Dialister hominis</name>
    <dbReference type="NCBI Taxonomy" id="2582419"/>
    <lineage>
        <taxon>Bacteria</taxon>
        <taxon>Bacillati</taxon>
        <taxon>Bacillota</taxon>
        <taxon>Negativicutes</taxon>
        <taxon>Veillonellales</taxon>
        <taxon>Veillonellaceae</taxon>
        <taxon>Dialister</taxon>
    </lineage>
</organism>
<dbReference type="Proteomes" id="UP000320585">
    <property type="component" value="Chromosome"/>
</dbReference>
<dbReference type="AlphaFoldDB" id="A0A8E4BQY2"/>
<evidence type="ECO:0000256" key="2">
    <source>
        <dbReference type="ARBA" id="ARBA00022723"/>
    </source>
</evidence>
<comment type="cofactor">
    <cofactor evidence="7">
        <name>[4Fe-4S] cluster</name>
        <dbReference type="ChEBI" id="CHEBI:49883"/>
    </cofactor>
    <text evidence="7">Binds 1 [4Fe-4S] cluster.</text>
</comment>
<evidence type="ECO:0000259" key="9">
    <source>
        <dbReference type="Pfam" id="PF26540"/>
    </source>
</evidence>
<comment type="function">
    <text evidence="7">Converts 2C-methyl-D-erythritol 2,4-cyclodiphosphate (ME-2,4cPP) into 1-hydroxy-2-methyl-2-(E)-butenyl 4-diphosphate.</text>
</comment>
<evidence type="ECO:0000313" key="10">
    <source>
        <dbReference type="EMBL" id="BBK25122.1"/>
    </source>
</evidence>
<dbReference type="Gene3D" id="3.20.20.20">
    <property type="entry name" value="Dihydropteroate synthase-like"/>
    <property type="match status" value="1"/>
</dbReference>
<dbReference type="InterPro" id="IPR004588">
    <property type="entry name" value="IspG_bac-typ"/>
</dbReference>
<comment type="catalytic activity">
    <reaction evidence="7">
        <text>(2E)-4-hydroxy-3-methylbut-2-enyl diphosphate + oxidized [flavodoxin] + H2O + 2 H(+) = 2-C-methyl-D-erythritol 2,4-cyclic diphosphate + reduced [flavodoxin]</text>
        <dbReference type="Rhea" id="RHEA:43604"/>
        <dbReference type="Rhea" id="RHEA-COMP:10622"/>
        <dbReference type="Rhea" id="RHEA-COMP:10623"/>
        <dbReference type="ChEBI" id="CHEBI:15377"/>
        <dbReference type="ChEBI" id="CHEBI:15378"/>
        <dbReference type="ChEBI" id="CHEBI:57618"/>
        <dbReference type="ChEBI" id="CHEBI:58210"/>
        <dbReference type="ChEBI" id="CHEBI:58483"/>
        <dbReference type="ChEBI" id="CHEBI:128753"/>
        <dbReference type="EC" id="1.17.7.3"/>
    </reaction>
</comment>
<dbReference type="NCBIfam" id="TIGR00612">
    <property type="entry name" value="ispG_gcpE"/>
    <property type="match status" value="1"/>
</dbReference>
<dbReference type="KEGG" id="dho:Dia5BBH33_10570"/>
<dbReference type="NCBIfam" id="NF001540">
    <property type="entry name" value="PRK00366.1"/>
    <property type="match status" value="1"/>
</dbReference>
<comment type="pathway">
    <text evidence="7">Isoprenoid biosynthesis; isopentenyl diphosphate biosynthesis via DXP pathway; isopentenyl diphosphate from 1-deoxy-D-xylulose 5-phosphate: step 5/6.</text>
</comment>
<dbReference type="InterPro" id="IPR058579">
    <property type="entry name" value="IspG_C"/>
</dbReference>
<name>A0A8E4BQY2_9FIRM</name>
<keyword evidence="6 7" id="KW-0414">Isoprene biosynthesis</keyword>
<evidence type="ECO:0000256" key="1">
    <source>
        <dbReference type="ARBA" id="ARBA00022485"/>
    </source>
</evidence>
<evidence type="ECO:0000256" key="4">
    <source>
        <dbReference type="ARBA" id="ARBA00023004"/>
    </source>
</evidence>
<dbReference type="SUPFAM" id="SSF51717">
    <property type="entry name" value="Dihydropteroate synthetase-like"/>
    <property type="match status" value="1"/>
</dbReference>
<feature type="domain" description="IspG TIM-barrel" evidence="8">
    <location>
        <begin position="6"/>
        <end position="246"/>
    </location>
</feature>
<keyword evidence="2 7" id="KW-0479">Metal-binding</keyword>
<dbReference type="FunFam" id="3.20.20.20:FF:000001">
    <property type="entry name" value="4-hydroxy-3-methylbut-2-en-1-yl diphosphate synthase (flavodoxin)"/>
    <property type="match status" value="1"/>
</dbReference>
<feature type="binding site" evidence="7">
    <location>
        <position position="268"/>
    </location>
    <ligand>
        <name>[4Fe-4S] cluster</name>
        <dbReference type="ChEBI" id="CHEBI:49883"/>
    </ligand>
</feature>
<dbReference type="EC" id="1.17.7.3" evidence="7"/>
<keyword evidence="5 7" id="KW-0411">Iron-sulfur</keyword>
<evidence type="ECO:0000313" key="11">
    <source>
        <dbReference type="Proteomes" id="UP000320585"/>
    </source>
</evidence>
<reference evidence="11" key="1">
    <citation type="submission" date="2019-05" db="EMBL/GenBank/DDBJ databases">
        <title>Complete genome sequencing of Dialister sp. strain 5BBH33.</title>
        <authorList>
            <person name="Sakamoto M."/>
            <person name="Murakami T."/>
            <person name="Mori H."/>
        </authorList>
    </citation>
    <scope>NUCLEOTIDE SEQUENCE [LARGE SCALE GENOMIC DNA]</scope>
    <source>
        <strain evidence="11">5BBH33</strain>
    </source>
</reference>
<dbReference type="GeneID" id="92716272"/>
<dbReference type="FunFam" id="3.30.413.10:FF:000005">
    <property type="entry name" value="4-hydroxy-3-methylbut-2-en-1-yl diphosphate synthase (flavodoxin)"/>
    <property type="match status" value="1"/>
</dbReference>
<dbReference type="GO" id="GO:0019288">
    <property type="term" value="P:isopentenyl diphosphate biosynthetic process, methylerythritol 4-phosphate pathway"/>
    <property type="evidence" value="ECO:0007669"/>
    <property type="project" value="UniProtKB-UniRule"/>
</dbReference>
<evidence type="ECO:0000256" key="5">
    <source>
        <dbReference type="ARBA" id="ARBA00023014"/>
    </source>
</evidence>
<keyword evidence="1 7" id="KW-0004">4Fe-4S</keyword>
<dbReference type="UniPathway" id="UPA00056">
    <property type="reaction ID" value="UER00096"/>
</dbReference>
<dbReference type="PANTHER" id="PTHR30454">
    <property type="entry name" value="4-HYDROXY-3-METHYLBUT-2-EN-1-YL DIPHOSPHATE SYNTHASE"/>
    <property type="match status" value="1"/>
</dbReference>
<dbReference type="GO" id="GO:0141197">
    <property type="term" value="F:4-hydroxy-3-methylbut-2-enyl-diphosphate synthase activity (flavodoxin)"/>
    <property type="evidence" value="ECO:0007669"/>
    <property type="project" value="UniProtKB-EC"/>
</dbReference>
<keyword evidence="11" id="KW-1185">Reference proteome</keyword>
<dbReference type="Gene3D" id="3.30.413.10">
    <property type="entry name" value="Sulfite Reductase Hemoprotein, domain 1"/>
    <property type="match status" value="1"/>
</dbReference>
<feature type="domain" description="IspG C-terminal" evidence="9">
    <location>
        <begin position="262"/>
        <end position="349"/>
    </location>
</feature>
<protein>
    <recommendedName>
        <fullName evidence="7">4-hydroxy-3-methylbut-2-en-1-yl diphosphate synthase (flavodoxin)</fullName>
        <ecNumber evidence="7">1.17.7.3</ecNumber>
    </recommendedName>
    <alternativeName>
        <fullName evidence="7">1-hydroxy-2-methyl-2-(E)-butenyl 4-diphosphate synthase</fullName>
    </alternativeName>
</protein>
<dbReference type="HAMAP" id="MF_00159">
    <property type="entry name" value="IspG"/>
    <property type="match status" value="1"/>
</dbReference>
<dbReference type="RefSeq" id="WP_108849672.1">
    <property type="nucleotide sequence ID" value="NZ_AP019697.1"/>
</dbReference>
<proteinExistence type="inferred from homology"/>
<dbReference type="Pfam" id="PF04551">
    <property type="entry name" value="GcpE"/>
    <property type="match status" value="1"/>
</dbReference>
<dbReference type="GO" id="GO:0046429">
    <property type="term" value="F:4-hydroxy-3-methylbut-2-en-1-yl diphosphate synthase activity (ferredoxin)"/>
    <property type="evidence" value="ECO:0007669"/>
    <property type="project" value="UniProtKB-UniRule"/>
</dbReference>
<keyword evidence="3 7" id="KW-0560">Oxidoreductase</keyword>
<gene>
    <name evidence="7 10" type="primary">ispG</name>
    <name evidence="10" type="ORF">Dia5BBH33_10570</name>
</gene>
<dbReference type="Pfam" id="PF26540">
    <property type="entry name" value="GcpE_C"/>
    <property type="match status" value="1"/>
</dbReference>
<feature type="binding site" evidence="7">
    <location>
        <position position="300"/>
    </location>
    <ligand>
        <name>[4Fe-4S] cluster</name>
        <dbReference type="ChEBI" id="CHEBI:49883"/>
    </ligand>
</feature>
<dbReference type="InterPro" id="IPR016425">
    <property type="entry name" value="IspG_bac"/>
</dbReference>
<dbReference type="InterPro" id="IPR045854">
    <property type="entry name" value="NO2/SO3_Rdtase_4Fe4S_sf"/>
</dbReference>
<evidence type="ECO:0000259" key="8">
    <source>
        <dbReference type="Pfam" id="PF04551"/>
    </source>
</evidence>
<sequence>MTHENTRQVKVGNVLIGGGAPVAIQSMSTFNPVNTEYAAAQINALHEAGADIVRVAVPDKKAAEALKALREKVSVPLVADIHFDYRLAITAMESGIDALRINPGNIGKMENVIKVVDMAKKVHIPIRVGINAGSLPEKILDEFGGHPTAEGMVEGALTHVRILEQEGFRDIVISVKSSDVPMMVKANRILADKVEYPLHLGVTEAGTLYRGTVKSAIGIGSLLLDGIGDTVRISLTDDPLKEVRAAKEILSSVGIQQYGPVLISCPTCGRTQVNLIDMAKEVEEKIKRFKKPIKVAVMGCAVNGPGEAREADFGIAGGVGSGLVFRKGKVIRSVPENELIDALMEEIEKFETEGEN</sequence>
<dbReference type="InterPro" id="IPR058578">
    <property type="entry name" value="IspG_TIM"/>
</dbReference>
<comment type="similarity">
    <text evidence="7">Belongs to the IspG family.</text>
</comment>
<dbReference type="GO" id="GO:0051539">
    <property type="term" value="F:4 iron, 4 sulfur cluster binding"/>
    <property type="evidence" value="ECO:0007669"/>
    <property type="project" value="UniProtKB-UniRule"/>
</dbReference>
<dbReference type="SUPFAM" id="SSF56014">
    <property type="entry name" value="Nitrite and sulphite reductase 4Fe-4S domain-like"/>
    <property type="match status" value="1"/>
</dbReference>
<dbReference type="InterPro" id="IPR011005">
    <property type="entry name" value="Dihydropteroate_synth-like_sf"/>
</dbReference>
<evidence type="ECO:0000256" key="3">
    <source>
        <dbReference type="ARBA" id="ARBA00023002"/>
    </source>
</evidence>
<feature type="binding site" evidence="7">
    <location>
        <position position="265"/>
    </location>
    <ligand>
        <name>[4Fe-4S] cluster</name>
        <dbReference type="ChEBI" id="CHEBI:49883"/>
    </ligand>
</feature>
<dbReference type="PANTHER" id="PTHR30454:SF0">
    <property type="entry name" value="4-HYDROXY-3-METHYLBUT-2-EN-1-YL DIPHOSPHATE SYNTHASE (FERREDOXIN), CHLOROPLASTIC"/>
    <property type="match status" value="1"/>
</dbReference>
<evidence type="ECO:0000256" key="7">
    <source>
        <dbReference type="HAMAP-Rule" id="MF_00159"/>
    </source>
</evidence>
<accession>A0A8E4BQY2</accession>
<dbReference type="EMBL" id="AP019697">
    <property type="protein sequence ID" value="BBK25122.1"/>
    <property type="molecule type" value="Genomic_DNA"/>
</dbReference>
<keyword evidence="4 7" id="KW-0408">Iron</keyword>
<feature type="binding site" evidence="7">
    <location>
        <position position="307"/>
    </location>
    <ligand>
        <name>[4Fe-4S] cluster</name>
        <dbReference type="ChEBI" id="CHEBI:49883"/>
    </ligand>
</feature>
<dbReference type="PIRSF" id="PIRSF004640">
    <property type="entry name" value="IspG"/>
    <property type="match status" value="1"/>
</dbReference>
<dbReference type="OrthoDB" id="9803214at2"/>
<evidence type="ECO:0000256" key="6">
    <source>
        <dbReference type="ARBA" id="ARBA00023229"/>
    </source>
</evidence>
<dbReference type="GO" id="GO:0016114">
    <property type="term" value="P:terpenoid biosynthetic process"/>
    <property type="evidence" value="ECO:0007669"/>
    <property type="project" value="InterPro"/>
</dbReference>
<dbReference type="GO" id="GO:0005506">
    <property type="term" value="F:iron ion binding"/>
    <property type="evidence" value="ECO:0007669"/>
    <property type="project" value="InterPro"/>
</dbReference>